<protein>
    <submittedName>
        <fullName evidence="1">Transposase (Putative), IS66 Orf2 like protein</fullName>
    </submittedName>
</protein>
<dbReference type="NCBIfam" id="NF033819">
    <property type="entry name" value="IS66_TnpB"/>
    <property type="match status" value="1"/>
</dbReference>
<dbReference type="PANTHER" id="PTHR36455:SF1">
    <property type="entry name" value="BLR8292 PROTEIN"/>
    <property type="match status" value="1"/>
</dbReference>
<accession>T0Z0X7</accession>
<gene>
    <name evidence="1" type="ORF">B2A_11742</name>
</gene>
<organism evidence="1">
    <name type="scientific">mine drainage metagenome</name>
    <dbReference type="NCBI Taxonomy" id="410659"/>
    <lineage>
        <taxon>unclassified sequences</taxon>
        <taxon>metagenomes</taxon>
        <taxon>ecological metagenomes</taxon>
    </lineage>
</organism>
<comment type="caution">
    <text evidence="1">The sequence shown here is derived from an EMBL/GenBank/DDBJ whole genome shotgun (WGS) entry which is preliminary data.</text>
</comment>
<dbReference type="PANTHER" id="PTHR36455">
    <property type="match status" value="1"/>
</dbReference>
<proteinExistence type="predicted"/>
<dbReference type="EMBL" id="AUZZ01008486">
    <property type="protein sequence ID" value="EQD37862.1"/>
    <property type="molecule type" value="Genomic_DNA"/>
</dbReference>
<reference evidence="1" key="1">
    <citation type="submission" date="2013-08" db="EMBL/GenBank/DDBJ databases">
        <authorList>
            <person name="Mendez C."/>
            <person name="Richter M."/>
            <person name="Ferrer M."/>
            <person name="Sanchez J."/>
        </authorList>
    </citation>
    <scope>NUCLEOTIDE SEQUENCE</scope>
</reference>
<name>T0Z0X7_9ZZZZ</name>
<reference evidence="1" key="2">
    <citation type="journal article" date="2014" name="ISME J.">
        <title>Microbial stratification in low pH oxic and suboxic macroscopic growths along an acid mine drainage.</title>
        <authorList>
            <person name="Mendez-Garcia C."/>
            <person name="Mesa V."/>
            <person name="Sprenger R.R."/>
            <person name="Richter M."/>
            <person name="Diez M.S."/>
            <person name="Solano J."/>
            <person name="Bargiela R."/>
            <person name="Golyshina O.V."/>
            <person name="Manteca A."/>
            <person name="Ramos J.L."/>
            <person name="Gallego J.R."/>
            <person name="Llorente I."/>
            <person name="Martins Dos Santos V.A."/>
            <person name="Jensen O.N."/>
            <person name="Pelaez A.I."/>
            <person name="Sanchez J."/>
            <person name="Ferrer M."/>
        </authorList>
    </citation>
    <scope>NUCLEOTIDE SEQUENCE</scope>
</reference>
<dbReference type="InterPro" id="IPR008878">
    <property type="entry name" value="Transposase_IS66_Orf2"/>
</dbReference>
<dbReference type="Pfam" id="PF05717">
    <property type="entry name" value="TnpB_IS66"/>
    <property type="match status" value="1"/>
</dbReference>
<sequence length="136" mass="15505">MFGLSEQTRVLLRTGVTDGRLGIDGLRGLVGKAMRQDVLRGALYVFCNGRRNRVGCFLWDGSGFWLATKRVERATFAWPPDEAQVRQMSLAQLRLLLDGFELMSRRGWQRYEDRLPGSRSRPETIVTRDLSARCAI</sequence>
<dbReference type="AlphaFoldDB" id="T0Z0X7"/>
<evidence type="ECO:0000313" key="1">
    <source>
        <dbReference type="EMBL" id="EQD37862.1"/>
    </source>
</evidence>